<keyword evidence="2" id="KW-1133">Transmembrane helix</keyword>
<feature type="compositionally biased region" description="Polar residues" evidence="1">
    <location>
        <begin position="1"/>
        <end position="10"/>
    </location>
</feature>
<reference evidence="3" key="1">
    <citation type="journal article" date="2023" name="Mol. Phylogenet. Evol.">
        <title>Genome-scale phylogeny and comparative genomics of the fungal order Sordariales.</title>
        <authorList>
            <person name="Hensen N."/>
            <person name="Bonometti L."/>
            <person name="Westerberg I."/>
            <person name="Brannstrom I.O."/>
            <person name="Guillou S."/>
            <person name="Cros-Aarteil S."/>
            <person name="Calhoun S."/>
            <person name="Haridas S."/>
            <person name="Kuo A."/>
            <person name="Mondo S."/>
            <person name="Pangilinan J."/>
            <person name="Riley R."/>
            <person name="LaButti K."/>
            <person name="Andreopoulos B."/>
            <person name="Lipzen A."/>
            <person name="Chen C."/>
            <person name="Yan M."/>
            <person name="Daum C."/>
            <person name="Ng V."/>
            <person name="Clum A."/>
            <person name="Steindorff A."/>
            <person name="Ohm R.A."/>
            <person name="Martin F."/>
            <person name="Silar P."/>
            <person name="Natvig D.O."/>
            <person name="Lalanne C."/>
            <person name="Gautier V."/>
            <person name="Ament-Velasquez S.L."/>
            <person name="Kruys A."/>
            <person name="Hutchinson M.I."/>
            <person name="Powell A.J."/>
            <person name="Barry K."/>
            <person name="Miller A.N."/>
            <person name="Grigoriev I.V."/>
            <person name="Debuchy R."/>
            <person name="Gladieux P."/>
            <person name="Hiltunen Thoren M."/>
            <person name="Johannesson H."/>
        </authorList>
    </citation>
    <scope>NUCLEOTIDE SEQUENCE</scope>
    <source>
        <strain evidence="3">CBS 538.74</strain>
    </source>
</reference>
<feature type="compositionally biased region" description="Pro residues" evidence="1">
    <location>
        <begin position="23"/>
        <end position="33"/>
    </location>
</feature>
<dbReference type="AlphaFoldDB" id="A0AAN6VFG7"/>
<feature type="region of interest" description="Disordered" evidence="1">
    <location>
        <begin position="1"/>
        <end position="54"/>
    </location>
</feature>
<evidence type="ECO:0000256" key="2">
    <source>
        <dbReference type="SAM" id="Phobius"/>
    </source>
</evidence>
<comment type="caution">
    <text evidence="3">The sequence shown here is derived from an EMBL/GenBank/DDBJ whole genome shotgun (WGS) entry which is preliminary data.</text>
</comment>
<keyword evidence="2" id="KW-0472">Membrane</keyword>
<sequence>MPAISLTVNTIPRLLQPRDTPEPSTPPPFPPFRQPNDGNDDGAGPFRINPDDHHDGDRLSPGIIAAIVVSIIVFFFVLTGLLAYLGHRKRRSRRDEIALKEESTSVTAVTASGALDPPPPYDEVHFANRAPARGYRGGSRSDITSSAEEEEEEAMGSHATITDGMEPGRHSVPGRS</sequence>
<organism evidence="3 4">
    <name type="scientific">Chaetomidium leptoderma</name>
    <dbReference type="NCBI Taxonomy" id="669021"/>
    <lineage>
        <taxon>Eukaryota</taxon>
        <taxon>Fungi</taxon>
        <taxon>Dikarya</taxon>
        <taxon>Ascomycota</taxon>
        <taxon>Pezizomycotina</taxon>
        <taxon>Sordariomycetes</taxon>
        <taxon>Sordariomycetidae</taxon>
        <taxon>Sordariales</taxon>
        <taxon>Chaetomiaceae</taxon>
        <taxon>Chaetomidium</taxon>
    </lineage>
</organism>
<dbReference type="Proteomes" id="UP001302745">
    <property type="component" value="Unassembled WGS sequence"/>
</dbReference>
<feature type="transmembrane region" description="Helical" evidence="2">
    <location>
        <begin position="63"/>
        <end position="85"/>
    </location>
</feature>
<evidence type="ECO:0000256" key="1">
    <source>
        <dbReference type="SAM" id="MobiDB-lite"/>
    </source>
</evidence>
<evidence type="ECO:0000313" key="3">
    <source>
        <dbReference type="EMBL" id="KAK4149550.1"/>
    </source>
</evidence>
<keyword evidence="4" id="KW-1185">Reference proteome</keyword>
<proteinExistence type="predicted"/>
<name>A0AAN6VFG7_9PEZI</name>
<feature type="region of interest" description="Disordered" evidence="1">
    <location>
        <begin position="128"/>
        <end position="176"/>
    </location>
</feature>
<gene>
    <name evidence="3" type="ORF">C8A00DRAFT_37861</name>
</gene>
<evidence type="ECO:0000313" key="4">
    <source>
        <dbReference type="Proteomes" id="UP001302745"/>
    </source>
</evidence>
<keyword evidence="2" id="KW-0812">Transmembrane</keyword>
<protein>
    <submittedName>
        <fullName evidence="3">Uncharacterized protein</fullName>
    </submittedName>
</protein>
<reference evidence="3" key="2">
    <citation type="submission" date="2023-05" db="EMBL/GenBank/DDBJ databases">
        <authorList>
            <consortium name="Lawrence Berkeley National Laboratory"/>
            <person name="Steindorff A."/>
            <person name="Hensen N."/>
            <person name="Bonometti L."/>
            <person name="Westerberg I."/>
            <person name="Brannstrom I.O."/>
            <person name="Guillou S."/>
            <person name="Cros-Aarteil S."/>
            <person name="Calhoun S."/>
            <person name="Haridas S."/>
            <person name="Kuo A."/>
            <person name="Mondo S."/>
            <person name="Pangilinan J."/>
            <person name="Riley R."/>
            <person name="Labutti K."/>
            <person name="Andreopoulos B."/>
            <person name="Lipzen A."/>
            <person name="Chen C."/>
            <person name="Yanf M."/>
            <person name="Daum C."/>
            <person name="Ng V."/>
            <person name="Clum A."/>
            <person name="Ohm R."/>
            <person name="Martin F."/>
            <person name="Silar P."/>
            <person name="Natvig D."/>
            <person name="Lalanne C."/>
            <person name="Gautier V."/>
            <person name="Ament-Velasquez S.L."/>
            <person name="Kruys A."/>
            <person name="Hutchinson M.I."/>
            <person name="Powell A.J."/>
            <person name="Barry K."/>
            <person name="Miller A.N."/>
            <person name="Grigoriev I.V."/>
            <person name="Debuchy R."/>
            <person name="Gladieux P."/>
            <person name="Thoren M.H."/>
            <person name="Johannesson H."/>
        </authorList>
    </citation>
    <scope>NUCLEOTIDE SEQUENCE</scope>
    <source>
        <strain evidence="3">CBS 538.74</strain>
    </source>
</reference>
<dbReference type="EMBL" id="MU857148">
    <property type="protein sequence ID" value="KAK4149550.1"/>
    <property type="molecule type" value="Genomic_DNA"/>
</dbReference>
<accession>A0AAN6VFG7</accession>